<organism evidence="2 3">
    <name type="scientific">Reticulomyxa filosa</name>
    <dbReference type="NCBI Taxonomy" id="46433"/>
    <lineage>
        <taxon>Eukaryota</taxon>
        <taxon>Sar</taxon>
        <taxon>Rhizaria</taxon>
        <taxon>Retaria</taxon>
        <taxon>Foraminifera</taxon>
        <taxon>Monothalamids</taxon>
        <taxon>Reticulomyxidae</taxon>
        <taxon>Reticulomyxa</taxon>
    </lineage>
</organism>
<dbReference type="AlphaFoldDB" id="X6MD07"/>
<reference evidence="2 3" key="1">
    <citation type="journal article" date="2013" name="Curr. Biol.">
        <title>The Genome of the Foraminiferan Reticulomyxa filosa.</title>
        <authorList>
            <person name="Glockner G."/>
            <person name="Hulsmann N."/>
            <person name="Schleicher M."/>
            <person name="Noegel A.A."/>
            <person name="Eichinger L."/>
            <person name="Gallinger C."/>
            <person name="Pawlowski J."/>
            <person name="Sierra R."/>
            <person name="Euteneuer U."/>
            <person name="Pillet L."/>
            <person name="Moustafa A."/>
            <person name="Platzer M."/>
            <person name="Groth M."/>
            <person name="Szafranski K."/>
            <person name="Schliwa M."/>
        </authorList>
    </citation>
    <scope>NUCLEOTIDE SEQUENCE [LARGE SCALE GENOMIC DNA]</scope>
</reference>
<sequence>MLTIITLKNSTFLKMTSNILTSPNLQPTKYVEVRQDLNEDKCNENKKKQEIFLNNLPKISLCVQKYDHFIKVQACYHRNKVCIHLQYKKLASKFFTFSCKKNSKQTIDEQPPEEKVIQTYIQSKKQRSDQLSNNDIELSAGSKNDDDSLEHKNSDSHNTQKTEIKTKKTHTSIFPNLEDENVSAVLYGVKSNIFFKTRQSLVDLINEQHIITCFQNDSQWKNDPNILDNEKYCQLFFAFNLKFKLYLTVMLTLVDLPWILGNVDSTINSILLKTIRLKNFYLCNYN</sequence>
<comment type="caution">
    <text evidence="2">The sequence shown here is derived from an EMBL/GenBank/DDBJ whole genome shotgun (WGS) entry which is preliminary data.</text>
</comment>
<keyword evidence="3" id="KW-1185">Reference proteome</keyword>
<evidence type="ECO:0000256" key="1">
    <source>
        <dbReference type="SAM" id="MobiDB-lite"/>
    </source>
</evidence>
<accession>X6MD07</accession>
<feature type="region of interest" description="Disordered" evidence="1">
    <location>
        <begin position="123"/>
        <end position="167"/>
    </location>
</feature>
<evidence type="ECO:0000313" key="3">
    <source>
        <dbReference type="Proteomes" id="UP000023152"/>
    </source>
</evidence>
<dbReference type="EMBL" id="ASPP01022340">
    <property type="protein sequence ID" value="ETO11556.1"/>
    <property type="molecule type" value="Genomic_DNA"/>
</dbReference>
<name>X6MD07_RETFI</name>
<proteinExistence type="predicted"/>
<feature type="compositionally biased region" description="Polar residues" evidence="1">
    <location>
        <begin position="123"/>
        <end position="136"/>
    </location>
</feature>
<dbReference type="Proteomes" id="UP000023152">
    <property type="component" value="Unassembled WGS sequence"/>
</dbReference>
<evidence type="ECO:0000313" key="2">
    <source>
        <dbReference type="EMBL" id="ETO11556.1"/>
    </source>
</evidence>
<gene>
    <name evidence="2" type="ORF">RFI_25820</name>
</gene>
<protein>
    <submittedName>
        <fullName evidence="2">Uncharacterized protein</fullName>
    </submittedName>
</protein>
<feature type="compositionally biased region" description="Basic and acidic residues" evidence="1">
    <location>
        <begin position="143"/>
        <end position="166"/>
    </location>
</feature>